<dbReference type="PANTHER" id="PTHR21666">
    <property type="entry name" value="PEPTIDASE-RELATED"/>
    <property type="match status" value="1"/>
</dbReference>
<evidence type="ECO:0000256" key="2">
    <source>
        <dbReference type="SAM" id="Phobius"/>
    </source>
</evidence>
<keyword evidence="5" id="KW-1185">Reference proteome</keyword>
<dbReference type="Gene3D" id="2.70.70.10">
    <property type="entry name" value="Glucose Permease (Domain IIA)"/>
    <property type="match status" value="1"/>
</dbReference>
<dbReference type="Proteomes" id="UP001060919">
    <property type="component" value="Chromosome"/>
</dbReference>
<dbReference type="KEGG" id="aup:AsAng_0056430"/>
<organism evidence="4 5">
    <name type="scientific">Aureispira anguillae</name>
    <dbReference type="NCBI Taxonomy" id="2864201"/>
    <lineage>
        <taxon>Bacteria</taxon>
        <taxon>Pseudomonadati</taxon>
        <taxon>Bacteroidota</taxon>
        <taxon>Saprospiria</taxon>
        <taxon>Saprospirales</taxon>
        <taxon>Saprospiraceae</taxon>
        <taxon>Aureispira</taxon>
    </lineage>
</organism>
<feature type="domain" description="M23ase beta-sheet core" evidence="3">
    <location>
        <begin position="180"/>
        <end position="274"/>
    </location>
</feature>
<dbReference type="GO" id="GO:0004222">
    <property type="term" value="F:metalloendopeptidase activity"/>
    <property type="evidence" value="ECO:0007669"/>
    <property type="project" value="TreeGrafter"/>
</dbReference>
<dbReference type="AlphaFoldDB" id="A0A916DX99"/>
<dbReference type="SUPFAM" id="SSF51261">
    <property type="entry name" value="Duplicated hybrid motif"/>
    <property type="match status" value="1"/>
</dbReference>
<keyword evidence="2" id="KW-1133">Transmembrane helix</keyword>
<name>A0A916DX99_9BACT</name>
<keyword evidence="2" id="KW-0812">Transmembrane</keyword>
<evidence type="ECO:0000259" key="3">
    <source>
        <dbReference type="Pfam" id="PF01551"/>
    </source>
</evidence>
<dbReference type="CDD" id="cd12797">
    <property type="entry name" value="M23_peptidase"/>
    <property type="match status" value="1"/>
</dbReference>
<protein>
    <submittedName>
        <fullName evidence="4">M23 family metallopeptidase</fullName>
    </submittedName>
</protein>
<accession>A0A916DX99</accession>
<dbReference type="PANTHER" id="PTHR21666:SF289">
    <property type="entry name" value="L-ALA--D-GLU ENDOPEPTIDASE"/>
    <property type="match status" value="1"/>
</dbReference>
<dbReference type="RefSeq" id="WP_264790064.1">
    <property type="nucleotide sequence ID" value="NZ_AP026867.1"/>
</dbReference>
<feature type="transmembrane region" description="Helical" evidence="2">
    <location>
        <begin position="28"/>
        <end position="53"/>
    </location>
</feature>
<sequence length="283" mass="31792">MFKWIDEKYRLVLINDETFQEERSFRLIPFNVIAIIGAIVMVISLFTILLLVFTPMGRIVPEHSNQNIRSQISKIYVHIDSLEQAVADRDLFILKIKDLVYEKFEYANDIKDPSAQKSGKEVVVPQKSDELKVLMESVDSETELGNLIENTLQTNTDISAMIFTAPLKGIISDTFAPSRGHYGTDIVAPKGEVIKATQKGTVIVATWSADTGHMLAIQHDNNIISFYKHNSSLLKKAGDIVHAGEGIAIIGNTGEMTDGPHLHFEMWFNGQPINAQRYIQFKD</sequence>
<dbReference type="InterPro" id="IPR050570">
    <property type="entry name" value="Cell_wall_metabolism_enzyme"/>
</dbReference>
<keyword evidence="1" id="KW-0732">Signal</keyword>
<gene>
    <name evidence="4" type="ORF">AsAng_0056430</name>
</gene>
<proteinExistence type="predicted"/>
<keyword evidence="2" id="KW-0472">Membrane</keyword>
<dbReference type="InterPro" id="IPR016047">
    <property type="entry name" value="M23ase_b-sheet_dom"/>
</dbReference>
<evidence type="ECO:0000313" key="4">
    <source>
        <dbReference type="EMBL" id="BDS14861.1"/>
    </source>
</evidence>
<evidence type="ECO:0000313" key="5">
    <source>
        <dbReference type="Proteomes" id="UP001060919"/>
    </source>
</evidence>
<reference evidence="4" key="1">
    <citation type="submission" date="2022-09" db="EMBL/GenBank/DDBJ databases">
        <title>Aureispira anguillicida sp. nov., isolated from Leptocephalus of Japanese eel Anguilla japonica.</title>
        <authorList>
            <person name="Yuasa K."/>
            <person name="Mekata T."/>
            <person name="Ikunari K."/>
        </authorList>
    </citation>
    <scope>NUCLEOTIDE SEQUENCE</scope>
    <source>
        <strain evidence="4">EL160426</strain>
    </source>
</reference>
<dbReference type="InterPro" id="IPR011055">
    <property type="entry name" value="Dup_hybrid_motif"/>
</dbReference>
<dbReference type="Pfam" id="PF01551">
    <property type="entry name" value="Peptidase_M23"/>
    <property type="match status" value="1"/>
</dbReference>
<evidence type="ECO:0000256" key="1">
    <source>
        <dbReference type="ARBA" id="ARBA00022729"/>
    </source>
</evidence>
<dbReference type="EMBL" id="AP026867">
    <property type="protein sequence ID" value="BDS14861.1"/>
    <property type="molecule type" value="Genomic_DNA"/>
</dbReference>